<dbReference type="Gene3D" id="3.40.50.410">
    <property type="entry name" value="von Willebrand factor, type A domain"/>
    <property type="match status" value="1"/>
</dbReference>
<dbReference type="Pfam" id="PF12450">
    <property type="entry name" value="vWF_A"/>
    <property type="match status" value="1"/>
</dbReference>
<dbReference type="SUPFAM" id="SSF53300">
    <property type="entry name" value="vWA-like"/>
    <property type="match status" value="1"/>
</dbReference>
<dbReference type="PANTHER" id="PTHR10579">
    <property type="entry name" value="CALCIUM-ACTIVATED CHLORIDE CHANNEL REGULATOR"/>
    <property type="match status" value="1"/>
</dbReference>
<accession>A0A2T3HSE5</accession>
<evidence type="ECO:0000313" key="2">
    <source>
        <dbReference type="EMBL" id="PST85307.1"/>
    </source>
</evidence>
<dbReference type="InterPro" id="IPR022156">
    <property type="entry name" value="Uncharacterised_YfbK_N"/>
</dbReference>
<proteinExistence type="predicted"/>
<dbReference type="EMBL" id="PYLS01000001">
    <property type="protein sequence ID" value="PST85307.1"/>
    <property type="molecule type" value="Genomic_DNA"/>
</dbReference>
<comment type="caution">
    <text evidence="2">The sequence shown here is derived from an EMBL/GenBank/DDBJ whole genome shotgun (WGS) entry which is preliminary data.</text>
</comment>
<dbReference type="PROSITE" id="PS50234">
    <property type="entry name" value="VWFA"/>
    <property type="match status" value="1"/>
</dbReference>
<dbReference type="Proteomes" id="UP000240912">
    <property type="component" value="Unassembled WGS sequence"/>
</dbReference>
<dbReference type="InterPro" id="IPR036465">
    <property type="entry name" value="vWFA_dom_sf"/>
</dbReference>
<dbReference type="Pfam" id="PF13715">
    <property type="entry name" value="CarbopepD_reg_2"/>
    <property type="match status" value="1"/>
</dbReference>
<dbReference type="InterPro" id="IPR002035">
    <property type="entry name" value="VWF_A"/>
</dbReference>
<dbReference type="InterPro" id="IPR021908">
    <property type="entry name" value="YfbK_C"/>
</dbReference>
<dbReference type="SMART" id="SM00327">
    <property type="entry name" value="VWA"/>
    <property type="match status" value="1"/>
</dbReference>
<protein>
    <recommendedName>
        <fullName evidence="1">VWFA domain-containing protein</fullName>
    </recommendedName>
</protein>
<feature type="domain" description="VWFA" evidence="1">
    <location>
        <begin position="248"/>
        <end position="426"/>
    </location>
</feature>
<name>A0A2T3HSE5_9SPHI</name>
<sequence>MKIIFALLTSFVLLFGFLPAEERHVTGIVTDNHGKPVALVRVVAQPSGNHTATDSDGKYKLKLAPSDTHLNFVHASYNRSFPVKGKAVLNVRLDAGVPILDEVLIVGAPRREKHAIVGALAVRALTSASSYVPSPNGLSGQESYAPVAESGFKRTDKEPLSTFSADVDAASYSNVRRFINAGSLPPADAVRVEELINYFDYGYPAPAGNEPVNIMTEAGQAPWNKKHQLVKIALQARRISTETLPASNLVFLIDVSGSMADPNKLPLLVSSFKMLTEQLRAKDKVAIVVYAGSSGLALPPTPGDKKAVIRAALDRLSAGGSTAGGAGLELAYRTAAGNFIKGGNNRVILATDGDFNVGQSSDETMKKLIENKRQSGIFLTVLGYGMGNYKDSKMETLADKGNGNYAYIDNIQEARKVLVNEFGGTLFTVAKDVKLQVEFNPATIQAYRLVGYENRLLADEDFNNDRKDAGDMGSGHNVTAFYEVIPTGVKSEFTAAIDPLKYQQAEKKARTAVSSTELLTVKMRYKHPQSDKSMLITKTLDRGALSIKPSAAFQFASAVAEFGMLLRNSEYKQRADYNQLIERARASRGPDNEGYRAEFIRLAGAAAIMAKDLLTSGQKHMPDEKN</sequence>
<dbReference type="SUPFAM" id="SSF49464">
    <property type="entry name" value="Carboxypeptidase regulatory domain-like"/>
    <property type="match status" value="1"/>
</dbReference>
<dbReference type="AlphaFoldDB" id="A0A2T3HSE5"/>
<evidence type="ECO:0000313" key="3">
    <source>
        <dbReference type="Proteomes" id="UP000240912"/>
    </source>
</evidence>
<dbReference type="Gene3D" id="2.60.40.1120">
    <property type="entry name" value="Carboxypeptidase-like, regulatory domain"/>
    <property type="match status" value="1"/>
</dbReference>
<dbReference type="InterPro" id="IPR008969">
    <property type="entry name" value="CarboxyPept-like_regulatory"/>
</dbReference>
<dbReference type="RefSeq" id="WP_107214645.1">
    <property type="nucleotide sequence ID" value="NZ_KZ686268.1"/>
</dbReference>
<dbReference type="CDD" id="cd01465">
    <property type="entry name" value="vWA_subgroup"/>
    <property type="match status" value="1"/>
</dbReference>
<dbReference type="PANTHER" id="PTHR10579:SF43">
    <property type="entry name" value="ZINC FINGER (C3HC4-TYPE RING FINGER) FAMILY PROTEIN"/>
    <property type="match status" value="1"/>
</dbReference>
<gene>
    <name evidence="2" type="ORF">C7T94_03110</name>
</gene>
<dbReference type="Pfam" id="PF00092">
    <property type="entry name" value="VWA"/>
    <property type="match status" value="1"/>
</dbReference>
<dbReference type="Pfam" id="PF12034">
    <property type="entry name" value="YfbK_C"/>
    <property type="match status" value="1"/>
</dbReference>
<reference evidence="2 3" key="1">
    <citation type="submission" date="2018-03" db="EMBL/GenBank/DDBJ databases">
        <authorList>
            <person name="Keele B.F."/>
        </authorList>
    </citation>
    <scope>NUCLEOTIDE SEQUENCE [LARGE SCALE GENOMIC DNA]</scope>
    <source>
        <strain evidence="2 3">YL28-9</strain>
    </source>
</reference>
<organism evidence="2 3">
    <name type="scientific">Pedobacter yulinensis</name>
    <dbReference type="NCBI Taxonomy" id="2126353"/>
    <lineage>
        <taxon>Bacteria</taxon>
        <taxon>Pseudomonadati</taxon>
        <taxon>Bacteroidota</taxon>
        <taxon>Sphingobacteriia</taxon>
        <taxon>Sphingobacteriales</taxon>
        <taxon>Sphingobacteriaceae</taxon>
        <taxon>Pedobacter</taxon>
    </lineage>
</organism>
<evidence type="ECO:0000259" key="1">
    <source>
        <dbReference type="PROSITE" id="PS50234"/>
    </source>
</evidence>
<dbReference type="OrthoDB" id="9805121at2"/>
<dbReference type="InterPro" id="IPR051266">
    <property type="entry name" value="CLCR"/>
</dbReference>
<keyword evidence="3" id="KW-1185">Reference proteome</keyword>